<dbReference type="PROSITE" id="PS00557">
    <property type="entry name" value="FMN_HYDROXY_ACID_DH_1"/>
    <property type="match status" value="1"/>
</dbReference>
<feature type="binding site" evidence="7">
    <location>
        <position position="120"/>
    </location>
    <ligand>
        <name>FMN</name>
        <dbReference type="ChEBI" id="CHEBI:58210"/>
    </ligand>
</feature>
<feature type="binding site" evidence="7">
    <location>
        <position position="293"/>
    </location>
    <ligand>
        <name>glyoxylate</name>
        <dbReference type="ChEBI" id="CHEBI:36655"/>
    </ligand>
</feature>
<dbReference type="PIRSF" id="PIRSF000138">
    <property type="entry name" value="Al-hdrx_acd_dh"/>
    <property type="match status" value="1"/>
</dbReference>
<dbReference type="Gene3D" id="3.20.20.70">
    <property type="entry name" value="Aldolase class I"/>
    <property type="match status" value="1"/>
</dbReference>
<reference evidence="9 10" key="1">
    <citation type="submission" date="2020-06" db="EMBL/GenBank/DDBJ databases">
        <title>Altererythrobacter sp. HHU K3-1.</title>
        <authorList>
            <person name="Zhang D."/>
            <person name="Xue H."/>
        </authorList>
    </citation>
    <scope>NUCLEOTIDE SEQUENCE [LARGE SCALE GENOMIC DNA]</scope>
    <source>
        <strain evidence="9 10">HHU K3-1</strain>
    </source>
</reference>
<evidence type="ECO:0000256" key="2">
    <source>
        <dbReference type="ARBA" id="ARBA00022630"/>
    </source>
</evidence>
<evidence type="ECO:0000313" key="9">
    <source>
        <dbReference type="EMBL" id="NVD46034.1"/>
    </source>
</evidence>
<evidence type="ECO:0000256" key="1">
    <source>
        <dbReference type="ARBA" id="ARBA00001917"/>
    </source>
</evidence>
<dbReference type="InterPro" id="IPR012133">
    <property type="entry name" value="Alpha-hydoxy_acid_DH_FMN"/>
</dbReference>
<evidence type="ECO:0000256" key="5">
    <source>
        <dbReference type="ARBA" id="ARBA00024042"/>
    </source>
</evidence>
<dbReference type="InterPro" id="IPR037396">
    <property type="entry name" value="FMN_HAD"/>
</dbReference>
<feature type="binding site" evidence="7">
    <location>
        <position position="141"/>
    </location>
    <ligand>
        <name>FMN</name>
        <dbReference type="ChEBI" id="CHEBI:58210"/>
    </ligand>
</feature>
<dbReference type="FunFam" id="3.20.20.70:FF:000029">
    <property type="entry name" value="L-lactate dehydrogenase"/>
    <property type="match status" value="1"/>
</dbReference>
<keyword evidence="3 7" id="KW-0288">FMN</keyword>
<dbReference type="Proteomes" id="UP000561438">
    <property type="component" value="Unassembled WGS sequence"/>
</dbReference>
<comment type="caution">
    <text evidence="9">The sequence shown here is derived from an EMBL/GenBank/DDBJ whole genome shotgun (WGS) entry which is preliminary data.</text>
</comment>
<feature type="binding site" evidence="7">
    <location>
        <position position="169"/>
    </location>
    <ligand>
        <name>FMN</name>
        <dbReference type="ChEBI" id="CHEBI:58210"/>
    </ligand>
</feature>
<dbReference type="EMBL" id="JABWGV010000008">
    <property type="protein sequence ID" value="NVD46034.1"/>
    <property type="molecule type" value="Genomic_DNA"/>
</dbReference>
<sequence length="393" mass="43765">MPHKYLVPYSIRSLEDCHNVEDFRELAWRKLPFPVFHYIDGAADDELTKARNTAAFADVDLVPNVLAGVEEIDTSIEIMGRKTALPLILSPTALQRLFHWQGERAVAKVAERHNLWFGISSLSSVSIEEIGADYAGPKMLQYYFHRDRGLNSALLERARDAKFDAVALTVDTIVSGNRERCKRSRFKTPPEFTPASFASYATRPRWGLNFLLRERFSLPNLETHVAEGSRSAISIQDYFDTMLDPNMDWKEVERLRNDWGGTFCLKGVMSAADARRAADIGCDAIMVSNHGGRQLDGSRAPFDQLAEIVDAVGDRIEVICDGGVRRGTHILKALAMGANAASGGRLYLYALAAAGEAGVERAVSILQTEIERGMRLMGVKSVEELNRSMLRTR</sequence>
<comment type="similarity">
    <text evidence="5">Belongs to the FMN-dependent alpha-hydroxy acid dehydrogenase family.</text>
</comment>
<accession>A0A850H201</accession>
<dbReference type="AlphaFoldDB" id="A0A850H201"/>
<feature type="binding site" evidence="7">
    <location>
        <position position="178"/>
    </location>
    <ligand>
        <name>glyoxylate</name>
        <dbReference type="ChEBI" id="CHEBI:36655"/>
    </ligand>
</feature>
<feature type="active site" description="Proton acceptor" evidence="6">
    <location>
        <position position="290"/>
    </location>
</feature>
<dbReference type="SUPFAM" id="SSF51395">
    <property type="entry name" value="FMN-linked oxidoreductases"/>
    <property type="match status" value="1"/>
</dbReference>
<feature type="binding site" evidence="7">
    <location>
        <begin position="321"/>
        <end position="325"/>
    </location>
    <ligand>
        <name>FMN</name>
        <dbReference type="ChEBI" id="CHEBI:58210"/>
    </ligand>
</feature>
<keyword evidence="10" id="KW-1185">Reference proteome</keyword>
<evidence type="ECO:0000256" key="3">
    <source>
        <dbReference type="ARBA" id="ARBA00022643"/>
    </source>
</evidence>
<feature type="binding site" evidence="7">
    <location>
        <position position="143"/>
    </location>
    <ligand>
        <name>glyoxylate</name>
        <dbReference type="ChEBI" id="CHEBI:36655"/>
    </ligand>
</feature>
<feature type="binding site" evidence="7">
    <location>
        <begin position="91"/>
        <end position="93"/>
    </location>
    <ligand>
        <name>FMN</name>
        <dbReference type="ChEBI" id="CHEBI:58210"/>
    </ligand>
</feature>
<organism evidence="9 10">
    <name type="scientific">Qipengyuania atrilutea</name>
    <dbReference type="NCBI Taxonomy" id="2744473"/>
    <lineage>
        <taxon>Bacteria</taxon>
        <taxon>Pseudomonadati</taxon>
        <taxon>Pseudomonadota</taxon>
        <taxon>Alphaproteobacteria</taxon>
        <taxon>Sphingomonadales</taxon>
        <taxon>Erythrobacteraceae</taxon>
        <taxon>Qipengyuania</taxon>
    </lineage>
</organism>
<protein>
    <submittedName>
        <fullName evidence="9">Alpha-hydroxy-acid oxidizing protein</fullName>
    </submittedName>
</protein>
<name>A0A850H201_9SPHN</name>
<keyword evidence="2 7" id="KW-0285">Flavoprotein</keyword>
<feature type="binding site" evidence="7">
    <location>
        <position position="38"/>
    </location>
    <ligand>
        <name>glyoxylate</name>
        <dbReference type="ChEBI" id="CHEBI:36655"/>
    </ligand>
</feature>
<dbReference type="PROSITE" id="PS51349">
    <property type="entry name" value="FMN_HYDROXY_ACID_DH_2"/>
    <property type="match status" value="1"/>
</dbReference>
<gene>
    <name evidence="9" type="ORF">HUV48_13550</name>
</gene>
<dbReference type="GO" id="GO:0010181">
    <property type="term" value="F:FMN binding"/>
    <property type="evidence" value="ECO:0007669"/>
    <property type="project" value="InterPro"/>
</dbReference>
<comment type="cofactor">
    <cofactor evidence="1">
        <name>FMN</name>
        <dbReference type="ChEBI" id="CHEBI:58210"/>
    </cofactor>
</comment>
<dbReference type="Pfam" id="PF01070">
    <property type="entry name" value="FMN_dh"/>
    <property type="match status" value="1"/>
</dbReference>
<evidence type="ECO:0000259" key="8">
    <source>
        <dbReference type="PROSITE" id="PS51349"/>
    </source>
</evidence>
<feature type="binding site" evidence="7">
    <location>
        <position position="266"/>
    </location>
    <ligand>
        <name>FMN</name>
        <dbReference type="ChEBI" id="CHEBI:58210"/>
    </ligand>
</feature>
<dbReference type="InterPro" id="IPR008259">
    <property type="entry name" value="FMN_hydac_DH_AS"/>
</dbReference>
<dbReference type="PANTHER" id="PTHR10578">
    <property type="entry name" value="S -2-HYDROXY-ACID OXIDASE-RELATED"/>
    <property type="match status" value="1"/>
</dbReference>
<evidence type="ECO:0000256" key="6">
    <source>
        <dbReference type="PIRSR" id="PIRSR000138-1"/>
    </source>
</evidence>
<evidence type="ECO:0000256" key="7">
    <source>
        <dbReference type="PIRSR" id="PIRSR000138-2"/>
    </source>
</evidence>
<dbReference type="GO" id="GO:0016614">
    <property type="term" value="F:oxidoreductase activity, acting on CH-OH group of donors"/>
    <property type="evidence" value="ECO:0007669"/>
    <property type="project" value="UniProtKB-ARBA"/>
</dbReference>
<feature type="binding site" evidence="7">
    <location>
        <position position="288"/>
    </location>
    <ligand>
        <name>FMN</name>
        <dbReference type="ChEBI" id="CHEBI:58210"/>
    </ligand>
</feature>
<dbReference type="CDD" id="cd02809">
    <property type="entry name" value="alpha_hydroxyacid_oxid_FMN"/>
    <property type="match status" value="1"/>
</dbReference>
<dbReference type="InterPro" id="IPR000262">
    <property type="entry name" value="FMN-dep_DH"/>
</dbReference>
<dbReference type="InterPro" id="IPR013785">
    <property type="entry name" value="Aldolase_TIM"/>
</dbReference>
<dbReference type="PANTHER" id="PTHR10578:SF107">
    <property type="entry name" value="2-HYDROXYACID OXIDASE 1"/>
    <property type="match status" value="1"/>
</dbReference>
<feature type="domain" description="FMN hydroxy acid dehydrogenase" evidence="8">
    <location>
        <begin position="12"/>
        <end position="393"/>
    </location>
</feature>
<feature type="binding site" evidence="7">
    <location>
        <position position="290"/>
    </location>
    <ligand>
        <name>glyoxylate</name>
        <dbReference type="ChEBI" id="CHEBI:36655"/>
    </ligand>
</feature>
<evidence type="ECO:0000313" key="10">
    <source>
        <dbReference type="Proteomes" id="UP000561438"/>
    </source>
</evidence>
<evidence type="ECO:0000256" key="4">
    <source>
        <dbReference type="ARBA" id="ARBA00023002"/>
    </source>
</evidence>
<feature type="binding site" evidence="7">
    <location>
        <begin position="344"/>
        <end position="345"/>
    </location>
    <ligand>
        <name>FMN</name>
        <dbReference type="ChEBI" id="CHEBI:58210"/>
    </ligand>
</feature>
<keyword evidence="4" id="KW-0560">Oxidoreductase</keyword>
<proteinExistence type="inferred from homology"/>